<keyword evidence="8" id="KW-0807">Transducer</keyword>
<keyword evidence="6 9" id="KW-0472">Membrane</keyword>
<dbReference type="GO" id="GO:0004930">
    <property type="term" value="F:G protein-coupled receptor activity"/>
    <property type="evidence" value="ECO:0007669"/>
    <property type="project" value="UniProtKB-KW"/>
</dbReference>
<dbReference type="GO" id="GO:0005886">
    <property type="term" value="C:plasma membrane"/>
    <property type="evidence" value="ECO:0007669"/>
    <property type="project" value="UniProtKB-SubCell"/>
</dbReference>
<keyword evidence="2" id="KW-1003">Cell membrane</keyword>
<feature type="domain" description="G-protein coupled receptors family 1 profile" evidence="10">
    <location>
        <begin position="1"/>
        <end position="246"/>
    </location>
</feature>
<feature type="transmembrane region" description="Helical" evidence="9">
    <location>
        <begin position="133"/>
        <end position="159"/>
    </location>
</feature>
<name>A0A814YLA2_ADIRI</name>
<feature type="transmembrane region" description="Helical" evidence="9">
    <location>
        <begin position="223"/>
        <end position="245"/>
    </location>
</feature>
<keyword evidence="7" id="KW-0675">Receptor</keyword>
<dbReference type="OrthoDB" id="10027976at2759"/>
<feature type="transmembrane region" description="Helical" evidence="9">
    <location>
        <begin position="102"/>
        <end position="121"/>
    </location>
</feature>
<evidence type="ECO:0000256" key="5">
    <source>
        <dbReference type="ARBA" id="ARBA00023040"/>
    </source>
</evidence>
<dbReference type="CDD" id="cd00637">
    <property type="entry name" value="7tm_classA_rhodopsin-like"/>
    <property type="match status" value="1"/>
</dbReference>
<dbReference type="InterPro" id="IPR000276">
    <property type="entry name" value="GPCR_Rhodpsn"/>
</dbReference>
<evidence type="ECO:0000256" key="3">
    <source>
        <dbReference type="ARBA" id="ARBA00022692"/>
    </source>
</evidence>
<keyword evidence="3 9" id="KW-0812">Transmembrane</keyword>
<keyword evidence="5" id="KW-0297">G-protein coupled receptor</keyword>
<feature type="transmembrane region" description="Helical" evidence="9">
    <location>
        <begin position="21"/>
        <end position="42"/>
    </location>
</feature>
<evidence type="ECO:0000256" key="8">
    <source>
        <dbReference type="ARBA" id="ARBA00023224"/>
    </source>
</evidence>
<dbReference type="PANTHER" id="PTHR24228">
    <property type="entry name" value="B2 BRADYKININ RECEPTOR/ANGIOTENSIN II RECEPTOR"/>
    <property type="match status" value="1"/>
</dbReference>
<evidence type="ECO:0000256" key="4">
    <source>
        <dbReference type="ARBA" id="ARBA00022989"/>
    </source>
</evidence>
<protein>
    <recommendedName>
        <fullName evidence="10">G-protein coupled receptors family 1 profile domain-containing protein</fullName>
    </recommendedName>
</protein>
<reference evidence="12" key="1">
    <citation type="submission" date="2021-02" db="EMBL/GenBank/DDBJ databases">
        <authorList>
            <person name="Nowell W R."/>
        </authorList>
    </citation>
    <scope>NUCLEOTIDE SEQUENCE</scope>
</reference>
<dbReference type="EMBL" id="CAJNOJ010000001">
    <property type="protein sequence ID" value="CAF0720880.1"/>
    <property type="molecule type" value="Genomic_DNA"/>
</dbReference>
<dbReference type="PANTHER" id="PTHR24228:SF59">
    <property type="entry name" value="NEUROPEPTIDE RECEPTOR 15"/>
    <property type="match status" value="1"/>
</dbReference>
<evidence type="ECO:0000256" key="2">
    <source>
        <dbReference type="ARBA" id="ARBA00022475"/>
    </source>
</evidence>
<comment type="subcellular location">
    <subcellularLocation>
        <location evidence="1">Cell membrane</location>
        <topology evidence="1">Multi-pass membrane protein</topology>
    </subcellularLocation>
</comment>
<dbReference type="EMBL" id="CAJNOR010001982">
    <property type="protein sequence ID" value="CAF1230176.1"/>
    <property type="molecule type" value="Genomic_DNA"/>
</dbReference>
<dbReference type="Gene3D" id="1.20.1070.10">
    <property type="entry name" value="Rhodopsin 7-helix transmembrane proteins"/>
    <property type="match status" value="1"/>
</dbReference>
<evidence type="ECO:0000313" key="11">
    <source>
        <dbReference type="EMBL" id="CAF0720880.1"/>
    </source>
</evidence>
<evidence type="ECO:0000256" key="6">
    <source>
        <dbReference type="ARBA" id="ARBA00023136"/>
    </source>
</evidence>
<proteinExistence type="predicted"/>
<dbReference type="Proteomes" id="UP000663828">
    <property type="component" value="Unassembled WGS sequence"/>
</dbReference>
<dbReference type="Proteomes" id="UP000663852">
    <property type="component" value="Unassembled WGS sequence"/>
</dbReference>
<sequence>MIALACIYSISIILIRRFHTINNVFTVNLCFAAICCGIYWLLNLTLSVVNPQLYTNVTACRIIGYLEIMCTLQVPLALIEVSCYRLCCIVYHTKAFFRRKQWIITCVLSQWTFGILISLLRPISVGSLCQDPAWMNICVFTITVITPSVTCLVMNLIIFNHVRSSTNRIEPSIALTKHTLHHHITRRDLRLLQHMIIMFCIFLVGWAPTYLYSFFATTNTNPAIFKIFMLGAELSITVDIINLFSYNHELRQYLKTKFLRRY</sequence>
<gene>
    <name evidence="11" type="ORF">EDS130_LOCUS237</name>
    <name evidence="12" type="ORF">XAT740_LOCUS25182</name>
</gene>
<dbReference type="InterPro" id="IPR017452">
    <property type="entry name" value="GPCR_Rhodpsn_7TM"/>
</dbReference>
<comment type="caution">
    <text evidence="12">The sequence shown here is derived from an EMBL/GenBank/DDBJ whole genome shotgun (WGS) entry which is preliminary data.</text>
</comment>
<dbReference type="AlphaFoldDB" id="A0A814YLA2"/>
<evidence type="ECO:0000256" key="9">
    <source>
        <dbReference type="SAM" id="Phobius"/>
    </source>
</evidence>
<feature type="transmembrane region" description="Helical" evidence="9">
    <location>
        <begin position="191"/>
        <end position="211"/>
    </location>
</feature>
<evidence type="ECO:0000259" key="10">
    <source>
        <dbReference type="PROSITE" id="PS50262"/>
    </source>
</evidence>
<evidence type="ECO:0000313" key="12">
    <source>
        <dbReference type="EMBL" id="CAF1230176.1"/>
    </source>
</evidence>
<accession>A0A814YLA2</accession>
<evidence type="ECO:0000256" key="1">
    <source>
        <dbReference type="ARBA" id="ARBA00004651"/>
    </source>
</evidence>
<evidence type="ECO:0000313" key="13">
    <source>
        <dbReference type="Proteomes" id="UP000663828"/>
    </source>
</evidence>
<keyword evidence="4 9" id="KW-1133">Transmembrane helix</keyword>
<evidence type="ECO:0000256" key="7">
    <source>
        <dbReference type="ARBA" id="ARBA00023170"/>
    </source>
</evidence>
<dbReference type="PROSITE" id="PS50262">
    <property type="entry name" value="G_PROTEIN_RECEP_F1_2"/>
    <property type="match status" value="1"/>
</dbReference>
<organism evidence="12 13">
    <name type="scientific">Adineta ricciae</name>
    <name type="common">Rotifer</name>
    <dbReference type="NCBI Taxonomy" id="249248"/>
    <lineage>
        <taxon>Eukaryota</taxon>
        <taxon>Metazoa</taxon>
        <taxon>Spiralia</taxon>
        <taxon>Gnathifera</taxon>
        <taxon>Rotifera</taxon>
        <taxon>Eurotatoria</taxon>
        <taxon>Bdelloidea</taxon>
        <taxon>Adinetida</taxon>
        <taxon>Adinetidae</taxon>
        <taxon>Adineta</taxon>
    </lineage>
</organism>
<dbReference type="SUPFAM" id="SSF81321">
    <property type="entry name" value="Family A G protein-coupled receptor-like"/>
    <property type="match status" value="1"/>
</dbReference>
<keyword evidence="13" id="KW-1185">Reference proteome</keyword>
<feature type="transmembrane region" description="Helical" evidence="9">
    <location>
        <begin position="62"/>
        <end position="81"/>
    </location>
</feature>
<dbReference type="Pfam" id="PF00001">
    <property type="entry name" value="7tm_1"/>
    <property type="match status" value="1"/>
</dbReference>